<accession>A0A0S8GI54</accession>
<evidence type="ECO:0000313" key="4">
    <source>
        <dbReference type="EMBL" id="KPK72464.1"/>
    </source>
</evidence>
<feature type="domain" description="N-acetyltransferase" evidence="3">
    <location>
        <begin position="5"/>
        <end position="159"/>
    </location>
</feature>
<evidence type="ECO:0000256" key="1">
    <source>
        <dbReference type="ARBA" id="ARBA00022679"/>
    </source>
</evidence>
<proteinExistence type="predicted"/>
<reference evidence="4 5" key="1">
    <citation type="journal article" date="2015" name="Microbiome">
        <title>Genomic resolution of linkages in carbon, nitrogen, and sulfur cycling among widespread estuary sediment bacteria.</title>
        <authorList>
            <person name="Baker B.J."/>
            <person name="Lazar C.S."/>
            <person name="Teske A.P."/>
            <person name="Dick G.J."/>
        </authorList>
    </citation>
    <scope>NUCLEOTIDE SEQUENCE [LARGE SCALE GENOMIC DNA]</scope>
    <source>
        <strain evidence="4">SM23_60</strain>
    </source>
</reference>
<dbReference type="AlphaFoldDB" id="A0A0S8GI54"/>
<dbReference type="InterPro" id="IPR000182">
    <property type="entry name" value="GNAT_dom"/>
</dbReference>
<dbReference type="Proteomes" id="UP000051096">
    <property type="component" value="Unassembled WGS sequence"/>
</dbReference>
<name>A0A0S8GI54_UNCW3</name>
<dbReference type="PROSITE" id="PS51186">
    <property type="entry name" value="GNAT"/>
    <property type="match status" value="1"/>
</dbReference>
<dbReference type="SUPFAM" id="SSF55729">
    <property type="entry name" value="Acyl-CoA N-acyltransferases (Nat)"/>
    <property type="match status" value="1"/>
</dbReference>
<protein>
    <recommendedName>
        <fullName evidence="3">N-acetyltransferase domain-containing protein</fullName>
    </recommendedName>
</protein>
<evidence type="ECO:0000313" key="5">
    <source>
        <dbReference type="Proteomes" id="UP000051096"/>
    </source>
</evidence>
<evidence type="ECO:0000259" key="3">
    <source>
        <dbReference type="PROSITE" id="PS51186"/>
    </source>
</evidence>
<organism evidence="4 5">
    <name type="scientific">candidate division WOR_3 bacterium SM23_60</name>
    <dbReference type="NCBI Taxonomy" id="1703780"/>
    <lineage>
        <taxon>Bacteria</taxon>
        <taxon>Bacteria division WOR-3</taxon>
    </lineage>
</organism>
<comment type="caution">
    <text evidence="4">The sequence shown here is derived from an EMBL/GenBank/DDBJ whole genome shotgun (WGS) entry which is preliminary data.</text>
</comment>
<dbReference type="CDD" id="cd04301">
    <property type="entry name" value="NAT_SF"/>
    <property type="match status" value="1"/>
</dbReference>
<keyword evidence="2" id="KW-0012">Acyltransferase</keyword>
<dbReference type="Gene3D" id="3.40.630.30">
    <property type="match status" value="1"/>
</dbReference>
<dbReference type="InterPro" id="IPR050832">
    <property type="entry name" value="Bact_Acetyltransf"/>
</dbReference>
<dbReference type="GO" id="GO:0016747">
    <property type="term" value="F:acyltransferase activity, transferring groups other than amino-acyl groups"/>
    <property type="evidence" value="ECO:0007669"/>
    <property type="project" value="InterPro"/>
</dbReference>
<dbReference type="EMBL" id="LJUO01000031">
    <property type="protein sequence ID" value="KPK72464.1"/>
    <property type="molecule type" value="Genomic_DNA"/>
</dbReference>
<evidence type="ECO:0000256" key="2">
    <source>
        <dbReference type="ARBA" id="ARBA00023315"/>
    </source>
</evidence>
<dbReference type="PANTHER" id="PTHR43877">
    <property type="entry name" value="AMINOALKYLPHOSPHONATE N-ACETYLTRANSFERASE-RELATED-RELATED"/>
    <property type="match status" value="1"/>
</dbReference>
<dbReference type="PANTHER" id="PTHR43877:SF2">
    <property type="entry name" value="AMINOALKYLPHOSPHONATE N-ACETYLTRANSFERASE-RELATED"/>
    <property type="match status" value="1"/>
</dbReference>
<sequence length="159" mass="18682">MVDEITVRDALEDDTELIHVILSEAFQPYRKYYTEEAYDVTVCSPQEILRRIGDDQFDVLVAEYKKQVVGTATTNMKEKWKVYLLSMGVRPTVQGKGAGYYLLKAVEYRSRKRGCKSISLECCEFLKMAIGLYKRMRYKRTGRKRPYYGVEVFEMQKRL</sequence>
<keyword evidence="1" id="KW-0808">Transferase</keyword>
<dbReference type="InterPro" id="IPR016181">
    <property type="entry name" value="Acyl_CoA_acyltransferase"/>
</dbReference>
<gene>
    <name evidence="4" type="ORF">AMJ87_04675</name>
</gene>
<dbReference type="Pfam" id="PF00583">
    <property type="entry name" value="Acetyltransf_1"/>
    <property type="match status" value="1"/>
</dbReference>